<sequence length="349" mass="40255">MQIKCGYCGSMIEETADKCPFCGTTNNAVKRTADKTPKTIAELQQWYQDRHLPPYETTRFFIGINYKKPKAFGIYQDGDQFIVYKNKANGERAIRYQGTDEAYAVNELYLKLKSEILNQKANNQTRKQQQTLTREQKKEKRKNILITFAIFFAGFVGLISIAIIDMLAKGFGASLFWSVFLAIGLTIASLILAGKFGDRVPLLQKFHDNVIGEKSSGRAFLLTYVVIYVISFCLLFAPLHAYYNVSYYRYNDTIYANTRHSWYEYEDYGYGGDYEKVSKSSIPDDVLANKTDYQFNYNDDSEWTSSFTEFEDSSYYDEHYTSDSDSDSSYDWDSGDSWDSGTTDWDSDW</sequence>
<feature type="transmembrane region" description="Helical" evidence="2">
    <location>
        <begin position="144"/>
        <end position="164"/>
    </location>
</feature>
<dbReference type="Proteomes" id="UP000095453">
    <property type="component" value="Unassembled WGS sequence"/>
</dbReference>
<dbReference type="AlphaFoldDB" id="A0A173VVJ5"/>
<feature type="compositionally biased region" description="Acidic residues" evidence="1">
    <location>
        <begin position="324"/>
        <end position="336"/>
    </location>
</feature>
<keyword evidence="2" id="KW-0472">Membrane</keyword>
<feature type="transmembrane region" description="Helical" evidence="2">
    <location>
        <begin position="176"/>
        <end position="198"/>
    </location>
</feature>
<keyword evidence="2" id="KW-1133">Transmembrane helix</keyword>
<gene>
    <name evidence="3" type="ORF">ERS852444_03620</name>
</gene>
<proteinExistence type="predicted"/>
<organism evidence="3 4">
    <name type="scientific">Roseburia inulinivorans</name>
    <dbReference type="NCBI Taxonomy" id="360807"/>
    <lineage>
        <taxon>Bacteria</taxon>
        <taxon>Bacillati</taxon>
        <taxon>Bacillota</taxon>
        <taxon>Clostridia</taxon>
        <taxon>Lachnospirales</taxon>
        <taxon>Lachnospiraceae</taxon>
        <taxon>Roseburia</taxon>
    </lineage>
</organism>
<feature type="compositionally biased region" description="Low complexity" evidence="1">
    <location>
        <begin position="337"/>
        <end position="349"/>
    </location>
</feature>
<evidence type="ECO:0000313" key="4">
    <source>
        <dbReference type="Proteomes" id="UP000095453"/>
    </source>
</evidence>
<evidence type="ECO:0000313" key="3">
    <source>
        <dbReference type="EMBL" id="CUN31549.1"/>
    </source>
</evidence>
<name>A0A173VVJ5_9FIRM</name>
<evidence type="ECO:0000256" key="2">
    <source>
        <dbReference type="SAM" id="Phobius"/>
    </source>
</evidence>
<keyword evidence="2" id="KW-0812">Transmembrane</keyword>
<feature type="region of interest" description="Disordered" evidence="1">
    <location>
        <begin position="318"/>
        <end position="349"/>
    </location>
</feature>
<evidence type="ECO:0000256" key="1">
    <source>
        <dbReference type="SAM" id="MobiDB-lite"/>
    </source>
</evidence>
<accession>A0A173VVJ5</accession>
<feature type="transmembrane region" description="Helical" evidence="2">
    <location>
        <begin position="219"/>
        <end position="243"/>
    </location>
</feature>
<reference evidence="3 4" key="1">
    <citation type="submission" date="2015-09" db="EMBL/GenBank/DDBJ databases">
        <authorList>
            <consortium name="Pathogen Informatics"/>
        </authorList>
    </citation>
    <scope>NUCLEOTIDE SEQUENCE [LARGE SCALE GENOMIC DNA]</scope>
    <source>
        <strain evidence="3 4">2789STDY5608887</strain>
    </source>
</reference>
<protein>
    <submittedName>
        <fullName evidence="3">Uncharacterized protein</fullName>
    </submittedName>
</protein>
<dbReference type="EMBL" id="CYXX01000056">
    <property type="protein sequence ID" value="CUN31549.1"/>
    <property type="molecule type" value="Genomic_DNA"/>
</dbReference>
<dbReference type="RefSeq" id="WP_055172465.1">
    <property type="nucleotide sequence ID" value="NZ_CYXX01000056.1"/>
</dbReference>